<proteinExistence type="predicted"/>
<organism evidence="2 3">
    <name type="scientific">Porites lobata</name>
    <dbReference type="NCBI Taxonomy" id="104759"/>
    <lineage>
        <taxon>Eukaryota</taxon>
        <taxon>Metazoa</taxon>
        <taxon>Cnidaria</taxon>
        <taxon>Anthozoa</taxon>
        <taxon>Hexacorallia</taxon>
        <taxon>Scleractinia</taxon>
        <taxon>Fungiina</taxon>
        <taxon>Poritidae</taxon>
        <taxon>Porites</taxon>
    </lineage>
</organism>
<evidence type="ECO:0000313" key="3">
    <source>
        <dbReference type="Proteomes" id="UP001159405"/>
    </source>
</evidence>
<sequence>MVVVFVFMFVLRADLSPNNLECLTVKISKPRSKPFLVSTWYRPPQSSPGLFSTFERIIDKTDAENLELYLMGDLNIAIYYRRLSVTTLLTS</sequence>
<name>A0ABN8RJ93_9CNID</name>
<feature type="signal peptide" evidence="1">
    <location>
        <begin position="1"/>
        <end position="15"/>
    </location>
</feature>
<dbReference type="SUPFAM" id="SSF56219">
    <property type="entry name" value="DNase I-like"/>
    <property type="match status" value="1"/>
</dbReference>
<accession>A0ABN8RJ93</accession>
<dbReference type="Proteomes" id="UP001159405">
    <property type="component" value="Unassembled WGS sequence"/>
</dbReference>
<feature type="chain" id="PRO_5047120428" evidence="1">
    <location>
        <begin position="16"/>
        <end position="91"/>
    </location>
</feature>
<evidence type="ECO:0000256" key="1">
    <source>
        <dbReference type="SAM" id="SignalP"/>
    </source>
</evidence>
<keyword evidence="1" id="KW-0732">Signal</keyword>
<dbReference type="EMBL" id="CALNXK010000238">
    <property type="protein sequence ID" value="CAH3178322.1"/>
    <property type="molecule type" value="Genomic_DNA"/>
</dbReference>
<evidence type="ECO:0000313" key="2">
    <source>
        <dbReference type="EMBL" id="CAH3178322.1"/>
    </source>
</evidence>
<keyword evidence="3" id="KW-1185">Reference proteome</keyword>
<reference evidence="2 3" key="1">
    <citation type="submission" date="2022-05" db="EMBL/GenBank/DDBJ databases">
        <authorList>
            <consortium name="Genoscope - CEA"/>
            <person name="William W."/>
        </authorList>
    </citation>
    <scope>NUCLEOTIDE SEQUENCE [LARGE SCALE GENOMIC DNA]</scope>
</reference>
<gene>
    <name evidence="2" type="ORF">PLOB_00020338</name>
</gene>
<dbReference type="InterPro" id="IPR036691">
    <property type="entry name" value="Endo/exonu/phosph_ase_sf"/>
</dbReference>
<protein>
    <submittedName>
        <fullName evidence="2">Uncharacterized protein</fullName>
    </submittedName>
</protein>
<comment type="caution">
    <text evidence="2">The sequence shown here is derived from an EMBL/GenBank/DDBJ whole genome shotgun (WGS) entry which is preliminary data.</text>
</comment>